<gene>
    <name evidence="8" type="ORF">CDD82_4896</name>
</gene>
<evidence type="ECO:0000256" key="1">
    <source>
        <dbReference type="ARBA" id="ARBA00022450"/>
    </source>
</evidence>
<keyword evidence="2" id="KW-0597">Phosphoprotein</keyword>
<dbReference type="GO" id="GO:0006633">
    <property type="term" value="P:fatty acid biosynthetic process"/>
    <property type="evidence" value="ECO:0007669"/>
    <property type="project" value="InterPro"/>
</dbReference>
<keyword evidence="3 5" id="KW-0808">Transferase</keyword>
<dbReference type="EMBL" id="NJEU01000425">
    <property type="protein sequence ID" value="PHH74538.1"/>
    <property type="molecule type" value="Genomic_DNA"/>
</dbReference>
<dbReference type="Pfam" id="PF00109">
    <property type="entry name" value="ketoacyl-synt"/>
    <property type="match status" value="1"/>
</dbReference>
<comment type="similarity">
    <text evidence="5">Belongs to the thiolase-like superfamily. Beta-ketoacyl-ACP synthases family.</text>
</comment>
<dbReference type="InterPro" id="IPR016039">
    <property type="entry name" value="Thiolase-like"/>
</dbReference>
<dbReference type="GO" id="GO:0044550">
    <property type="term" value="P:secondary metabolite biosynthetic process"/>
    <property type="evidence" value="ECO:0007669"/>
    <property type="project" value="TreeGrafter"/>
</dbReference>
<dbReference type="InterPro" id="IPR020841">
    <property type="entry name" value="PKS_Beta-ketoAc_synthase_dom"/>
</dbReference>
<feature type="domain" description="Ketosynthase family 3 (KS3)" evidence="7">
    <location>
        <begin position="40"/>
        <end position="438"/>
    </location>
</feature>
<evidence type="ECO:0000259" key="7">
    <source>
        <dbReference type="PROSITE" id="PS52004"/>
    </source>
</evidence>
<dbReference type="SUPFAM" id="SSF53901">
    <property type="entry name" value="Thiolase-like"/>
    <property type="match status" value="1"/>
</dbReference>
<comment type="caution">
    <text evidence="8">The sequence shown here is derived from an EMBL/GenBank/DDBJ whole genome shotgun (WGS) entry which is preliminary data.</text>
</comment>
<evidence type="ECO:0000313" key="9">
    <source>
        <dbReference type="Proteomes" id="UP000224854"/>
    </source>
</evidence>
<dbReference type="InterPro" id="IPR050091">
    <property type="entry name" value="PKS_NRPS_Biosynth_Enz"/>
</dbReference>
<keyword evidence="9" id="KW-1185">Reference proteome</keyword>
<dbReference type="InterPro" id="IPR014030">
    <property type="entry name" value="Ketoacyl_synth_N"/>
</dbReference>
<dbReference type="PROSITE" id="PS52004">
    <property type="entry name" value="KS3_2"/>
    <property type="match status" value="1"/>
</dbReference>
<dbReference type="Pfam" id="PF02801">
    <property type="entry name" value="Ketoacyl-synt_C"/>
    <property type="match status" value="1"/>
</dbReference>
<dbReference type="PROSITE" id="PS00606">
    <property type="entry name" value="KS3_1"/>
    <property type="match status" value="1"/>
</dbReference>
<evidence type="ECO:0000256" key="3">
    <source>
        <dbReference type="ARBA" id="ARBA00022679"/>
    </source>
</evidence>
<dbReference type="OrthoDB" id="329835at2759"/>
<proteinExistence type="inferred from homology"/>
<keyword evidence="1" id="KW-0596">Phosphopantetheine</keyword>
<dbReference type="CDD" id="cd00833">
    <property type="entry name" value="PKS"/>
    <property type="match status" value="1"/>
</dbReference>
<dbReference type="InterPro" id="IPR018201">
    <property type="entry name" value="Ketoacyl_synth_AS"/>
</dbReference>
<dbReference type="InterPro" id="IPR014031">
    <property type="entry name" value="Ketoacyl_synth_C"/>
</dbReference>
<evidence type="ECO:0000313" key="8">
    <source>
        <dbReference type="EMBL" id="PHH74538.1"/>
    </source>
</evidence>
<sequence>MSNLGENGGVDALPAQAPTRDDQGLRINGPTNHDSGNAAAEPIAIVGMGMRLPGHVYNGEDFWRMLTEKRNGLCRIPQDRFNVAGFQGEIGQPGTIPMTQGYYLQDMDMRQFDTSFFSLSKGELRDMDPQQRQLLQVAYECMEDAGATSWQGGAIGCYVGVFSCDWQDLNAKDAEQTGVNRIICQEDFMLANRVSYEFDLRGPSMTVKTACSSSLVSLDMACAAIRQGDCDGALVCGSSLIMSPTTMLALQDMGVLSASGTCRTFDALADGYGRGEAFNAVYIKRLSRAIEDGDSIRAVIRGTSVNCDGRSNAMLMPSSASQEALIRRAYEQAGISDLSATAVFECHGTGTRIGDPLETAAVANCFGDEGIIITSVKPNVGHSEGAAGLTSLIKAVLALEHRQVPPNVFFETPNPESAYGRVFVFALAWIAEYFVSSF</sequence>
<dbReference type="PANTHER" id="PTHR43775">
    <property type="entry name" value="FATTY ACID SYNTHASE"/>
    <property type="match status" value="1"/>
</dbReference>
<reference evidence="8 9" key="1">
    <citation type="submission" date="2017-06" db="EMBL/GenBank/DDBJ databases">
        <title>Ant-infecting Ophiocordyceps genomes reveal a high diversity of potential behavioral manipulation genes and a possible major role for enterotoxins.</title>
        <authorList>
            <person name="De Bekker C."/>
            <person name="Evans H.C."/>
            <person name="Brachmann A."/>
            <person name="Hughes D.P."/>
        </authorList>
    </citation>
    <scope>NUCLEOTIDE SEQUENCE [LARGE SCALE GENOMIC DNA]</scope>
    <source>
        <strain evidence="8 9">1348a</strain>
    </source>
</reference>
<protein>
    <recommendedName>
        <fullName evidence="7">Ketosynthase family 3 (KS3) domain-containing protein</fullName>
    </recommendedName>
</protein>
<organism evidence="8 9">
    <name type="scientific">Ophiocordyceps australis</name>
    <dbReference type="NCBI Taxonomy" id="1399860"/>
    <lineage>
        <taxon>Eukaryota</taxon>
        <taxon>Fungi</taxon>
        <taxon>Dikarya</taxon>
        <taxon>Ascomycota</taxon>
        <taxon>Pezizomycotina</taxon>
        <taxon>Sordariomycetes</taxon>
        <taxon>Hypocreomycetidae</taxon>
        <taxon>Hypocreales</taxon>
        <taxon>Ophiocordycipitaceae</taxon>
        <taxon>Ophiocordyceps</taxon>
    </lineage>
</organism>
<keyword evidence="4" id="KW-0511">Multifunctional enzyme</keyword>
<dbReference type="AlphaFoldDB" id="A0A2C5Y8Z9"/>
<dbReference type="GO" id="GO:0004315">
    <property type="term" value="F:3-oxoacyl-[acyl-carrier-protein] synthase activity"/>
    <property type="evidence" value="ECO:0007669"/>
    <property type="project" value="InterPro"/>
</dbReference>
<evidence type="ECO:0000256" key="5">
    <source>
        <dbReference type="RuleBase" id="RU003694"/>
    </source>
</evidence>
<dbReference type="PANTHER" id="PTHR43775:SF49">
    <property type="entry name" value="SYNTHASE, PUTATIVE (JCVI)-RELATED"/>
    <property type="match status" value="1"/>
</dbReference>
<dbReference type="Proteomes" id="UP000224854">
    <property type="component" value="Unassembled WGS sequence"/>
</dbReference>
<evidence type="ECO:0000256" key="6">
    <source>
        <dbReference type="SAM" id="MobiDB-lite"/>
    </source>
</evidence>
<dbReference type="SMART" id="SM00825">
    <property type="entry name" value="PKS_KS"/>
    <property type="match status" value="1"/>
</dbReference>
<dbReference type="GO" id="GO:0004312">
    <property type="term" value="F:fatty acid synthase activity"/>
    <property type="evidence" value="ECO:0007669"/>
    <property type="project" value="TreeGrafter"/>
</dbReference>
<feature type="region of interest" description="Disordered" evidence="6">
    <location>
        <begin position="1"/>
        <end position="38"/>
    </location>
</feature>
<dbReference type="Gene3D" id="3.40.47.10">
    <property type="match status" value="1"/>
</dbReference>
<evidence type="ECO:0000256" key="2">
    <source>
        <dbReference type="ARBA" id="ARBA00022553"/>
    </source>
</evidence>
<accession>A0A2C5Y8Z9</accession>
<evidence type="ECO:0000256" key="4">
    <source>
        <dbReference type="ARBA" id="ARBA00023268"/>
    </source>
</evidence>
<name>A0A2C5Y8Z9_9HYPO</name>